<evidence type="ECO:0000256" key="3">
    <source>
        <dbReference type="ARBA" id="ARBA00022989"/>
    </source>
</evidence>
<proteinExistence type="predicted"/>
<evidence type="ECO:0000256" key="1">
    <source>
        <dbReference type="ARBA" id="ARBA00004167"/>
    </source>
</evidence>
<dbReference type="GO" id="GO:0016020">
    <property type="term" value="C:membrane"/>
    <property type="evidence" value="ECO:0007669"/>
    <property type="project" value="UniProtKB-SubCell"/>
</dbReference>
<evidence type="ECO:0000256" key="5">
    <source>
        <dbReference type="SAM" id="MobiDB-lite"/>
    </source>
</evidence>
<evidence type="ECO:0000256" key="2">
    <source>
        <dbReference type="ARBA" id="ARBA00022692"/>
    </source>
</evidence>
<sequence>MARRGVPRRVLTIYACCDNSTDIFVLGSSIPTVLAQMPLSQTSTSTTASATGTSTATGSSKSKSGHSSLNETAVGVGVGLGVGVPMAVAVGGIVWFLTWRSRRKEHLRRGATIESTDGGRAGRFFGDGGDGGGGGNAAAQQQQRLYHQPDPTSADYLPKYGMALHEIQSPTLPAELPSTQMAELP</sequence>
<protein>
    <recommendedName>
        <fullName evidence="7">Mid2 domain-containing protein</fullName>
    </recommendedName>
</protein>
<dbReference type="AlphaFoldDB" id="A0AAN9U3G4"/>
<organism evidence="8 9">
    <name type="scientific">Cytospora paraplurivora</name>
    <dbReference type="NCBI Taxonomy" id="2898453"/>
    <lineage>
        <taxon>Eukaryota</taxon>
        <taxon>Fungi</taxon>
        <taxon>Dikarya</taxon>
        <taxon>Ascomycota</taxon>
        <taxon>Pezizomycotina</taxon>
        <taxon>Sordariomycetes</taxon>
        <taxon>Sordariomycetidae</taxon>
        <taxon>Diaporthales</taxon>
        <taxon>Cytosporaceae</taxon>
        <taxon>Cytospora</taxon>
    </lineage>
</organism>
<gene>
    <name evidence="8" type="ORF">SLS53_006570</name>
</gene>
<comment type="subcellular location">
    <subcellularLocation>
        <location evidence="1">Membrane</location>
        <topology evidence="1">Single-pass membrane protein</topology>
    </subcellularLocation>
</comment>
<feature type="compositionally biased region" description="Gly residues" evidence="5">
    <location>
        <begin position="119"/>
        <end position="136"/>
    </location>
</feature>
<feature type="region of interest" description="Disordered" evidence="5">
    <location>
        <begin position="118"/>
        <end position="144"/>
    </location>
</feature>
<dbReference type="GO" id="GO:0071944">
    <property type="term" value="C:cell periphery"/>
    <property type="evidence" value="ECO:0007669"/>
    <property type="project" value="UniProtKB-ARBA"/>
</dbReference>
<dbReference type="InterPro" id="IPR051694">
    <property type="entry name" value="Immunoregulatory_rcpt-like"/>
</dbReference>
<keyword evidence="9" id="KW-1185">Reference proteome</keyword>
<accession>A0AAN9U3G4</accession>
<feature type="transmembrane region" description="Helical" evidence="6">
    <location>
        <begin position="73"/>
        <end position="99"/>
    </location>
</feature>
<dbReference type="EMBL" id="JAJSPL020000029">
    <property type="protein sequence ID" value="KAK7737497.1"/>
    <property type="molecule type" value="Genomic_DNA"/>
</dbReference>
<feature type="region of interest" description="Disordered" evidence="5">
    <location>
        <begin position="42"/>
        <end position="68"/>
    </location>
</feature>
<keyword evidence="4 6" id="KW-0472">Membrane</keyword>
<evidence type="ECO:0000256" key="4">
    <source>
        <dbReference type="ARBA" id="ARBA00023136"/>
    </source>
</evidence>
<feature type="domain" description="Mid2" evidence="7">
    <location>
        <begin position="39"/>
        <end position="105"/>
    </location>
</feature>
<evidence type="ECO:0000313" key="8">
    <source>
        <dbReference type="EMBL" id="KAK7737497.1"/>
    </source>
</evidence>
<evidence type="ECO:0000256" key="6">
    <source>
        <dbReference type="SAM" id="Phobius"/>
    </source>
</evidence>
<name>A0AAN9U3G4_9PEZI</name>
<dbReference type="InterPro" id="IPR007567">
    <property type="entry name" value="Mid2_dom"/>
</dbReference>
<dbReference type="PANTHER" id="PTHR15549">
    <property type="entry name" value="PAIRED IMMUNOGLOBULIN-LIKE TYPE 2 RECEPTOR"/>
    <property type="match status" value="1"/>
</dbReference>
<dbReference type="Pfam" id="PF04478">
    <property type="entry name" value="Mid2"/>
    <property type="match status" value="1"/>
</dbReference>
<keyword evidence="2 6" id="KW-0812">Transmembrane</keyword>
<keyword evidence="3 6" id="KW-1133">Transmembrane helix</keyword>
<evidence type="ECO:0000313" key="9">
    <source>
        <dbReference type="Proteomes" id="UP001320245"/>
    </source>
</evidence>
<dbReference type="Proteomes" id="UP001320245">
    <property type="component" value="Unassembled WGS sequence"/>
</dbReference>
<comment type="caution">
    <text evidence="8">The sequence shown here is derived from an EMBL/GenBank/DDBJ whole genome shotgun (WGS) entry which is preliminary data.</text>
</comment>
<reference evidence="8 9" key="1">
    <citation type="journal article" date="2023" name="PLoS ONE">
        <title>Cytospora paraplurivora sp. nov. isolated from orchards with fruit tree decline syndrome in Ontario, Canada.</title>
        <authorList>
            <person name="Ilyukhin E."/>
            <person name="Nguyen H.D.T."/>
            <person name="Castle A.J."/>
            <person name="Ellouze W."/>
        </authorList>
    </citation>
    <scope>NUCLEOTIDE SEQUENCE [LARGE SCALE GENOMIC DNA]</scope>
    <source>
        <strain evidence="8 9">FDS-564</strain>
    </source>
</reference>
<evidence type="ECO:0000259" key="7">
    <source>
        <dbReference type="Pfam" id="PF04478"/>
    </source>
</evidence>